<sequence length="109" mass="12409">MCFIQLTKKGFPYRVDMQRFCSCRCQLQLSREGHRSISSLSSLNGKTGTLLGKPLQTNARVSSFTQSEVTFETDDRKLKRNTAVFYQLEPNPEIFLSAIDKVSPYVPIL</sequence>
<dbReference type="AlphaFoldDB" id="A0A8X6PVX0"/>
<evidence type="ECO:0000313" key="1">
    <source>
        <dbReference type="EMBL" id="GFT86855.1"/>
    </source>
</evidence>
<keyword evidence="2" id="KW-1185">Reference proteome</keyword>
<name>A0A8X6PVX0_NEPPI</name>
<reference evidence="1" key="1">
    <citation type="submission" date="2020-08" db="EMBL/GenBank/DDBJ databases">
        <title>Multicomponent nature underlies the extraordinary mechanical properties of spider dragline silk.</title>
        <authorList>
            <person name="Kono N."/>
            <person name="Nakamura H."/>
            <person name="Mori M."/>
            <person name="Yoshida Y."/>
            <person name="Ohtoshi R."/>
            <person name="Malay A.D."/>
            <person name="Moran D.A.P."/>
            <person name="Tomita M."/>
            <person name="Numata K."/>
            <person name="Arakawa K."/>
        </authorList>
    </citation>
    <scope>NUCLEOTIDE SEQUENCE</scope>
</reference>
<comment type="caution">
    <text evidence="1">The sequence shown here is derived from an EMBL/GenBank/DDBJ whole genome shotgun (WGS) entry which is preliminary data.</text>
</comment>
<accession>A0A8X6PVX0</accession>
<dbReference type="Proteomes" id="UP000887013">
    <property type="component" value="Unassembled WGS sequence"/>
</dbReference>
<gene>
    <name evidence="1" type="ORF">NPIL_101621</name>
</gene>
<organism evidence="1 2">
    <name type="scientific">Nephila pilipes</name>
    <name type="common">Giant wood spider</name>
    <name type="synonym">Nephila maculata</name>
    <dbReference type="NCBI Taxonomy" id="299642"/>
    <lineage>
        <taxon>Eukaryota</taxon>
        <taxon>Metazoa</taxon>
        <taxon>Ecdysozoa</taxon>
        <taxon>Arthropoda</taxon>
        <taxon>Chelicerata</taxon>
        <taxon>Arachnida</taxon>
        <taxon>Araneae</taxon>
        <taxon>Araneomorphae</taxon>
        <taxon>Entelegynae</taxon>
        <taxon>Araneoidea</taxon>
        <taxon>Nephilidae</taxon>
        <taxon>Nephila</taxon>
    </lineage>
</organism>
<proteinExistence type="predicted"/>
<evidence type="ECO:0000313" key="2">
    <source>
        <dbReference type="Proteomes" id="UP000887013"/>
    </source>
</evidence>
<protein>
    <submittedName>
        <fullName evidence="1">Uncharacterized protein</fullName>
    </submittedName>
</protein>
<dbReference type="EMBL" id="BMAW01024190">
    <property type="protein sequence ID" value="GFT86855.1"/>
    <property type="molecule type" value="Genomic_DNA"/>
</dbReference>